<organism evidence="2 3">
    <name type="scientific">Portunus trituberculatus</name>
    <name type="common">Swimming crab</name>
    <name type="synonym">Neptunus trituberculatus</name>
    <dbReference type="NCBI Taxonomy" id="210409"/>
    <lineage>
        <taxon>Eukaryota</taxon>
        <taxon>Metazoa</taxon>
        <taxon>Ecdysozoa</taxon>
        <taxon>Arthropoda</taxon>
        <taxon>Crustacea</taxon>
        <taxon>Multicrustacea</taxon>
        <taxon>Malacostraca</taxon>
        <taxon>Eumalacostraca</taxon>
        <taxon>Eucarida</taxon>
        <taxon>Decapoda</taxon>
        <taxon>Pleocyemata</taxon>
        <taxon>Brachyura</taxon>
        <taxon>Eubrachyura</taxon>
        <taxon>Portunoidea</taxon>
        <taxon>Portunidae</taxon>
        <taxon>Portuninae</taxon>
        <taxon>Portunus</taxon>
    </lineage>
</organism>
<feature type="region of interest" description="Disordered" evidence="1">
    <location>
        <begin position="25"/>
        <end position="65"/>
    </location>
</feature>
<evidence type="ECO:0000313" key="2">
    <source>
        <dbReference type="EMBL" id="MPC59422.1"/>
    </source>
</evidence>
<feature type="compositionally biased region" description="Low complexity" evidence="1">
    <location>
        <begin position="50"/>
        <end position="59"/>
    </location>
</feature>
<evidence type="ECO:0000313" key="3">
    <source>
        <dbReference type="Proteomes" id="UP000324222"/>
    </source>
</evidence>
<evidence type="ECO:0000256" key="1">
    <source>
        <dbReference type="SAM" id="MobiDB-lite"/>
    </source>
</evidence>
<name>A0A5B7GKC4_PORTR</name>
<comment type="caution">
    <text evidence="2">The sequence shown here is derived from an EMBL/GenBank/DDBJ whole genome shotgun (WGS) entry which is preliminary data.</text>
</comment>
<sequence length="65" mass="7466">MASLSFKRLYLYCIAAIRLRLGDPRRWESKATNDPNYSHPAAARRSTKSPTHQAAPQFQPHHHPI</sequence>
<keyword evidence="3" id="KW-1185">Reference proteome</keyword>
<proteinExistence type="predicted"/>
<accession>A0A5B7GKC4</accession>
<reference evidence="2 3" key="1">
    <citation type="submission" date="2019-05" db="EMBL/GenBank/DDBJ databases">
        <title>Another draft genome of Portunus trituberculatus and its Hox gene families provides insights of decapod evolution.</title>
        <authorList>
            <person name="Jeong J.-H."/>
            <person name="Song I."/>
            <person name="Kim S."/>
            <person name="Choi T."/>
            <person name="Kim D."/>
            <person name="Ryu S."/>
            <person name="Kim W."/>
        </authorList>
    </citation>
    <scope>NUCLEOTIDE SEQUENCE [LARGE SCALE GENOMIC DNA]</scope>
    <source>
        <tissue evidence="2">Muscle</tissue>
    </source>
</reference>
<dbReference type="AlphaFoldDB" id="A0A5B7GKC4"/>
<dbReference type="EMBL" id="VSRR010016553">
    <property type="protein sequence ID" value="MPC59422.1"/>
    <property type="molecule type" value="Genomic_DNA"/>
</dbReference>
<gene>
    <name evidence="2" type="ORF">E2C01_053441</name>
</gene>
<dbReference type="Proteomes" id="UP000324222">
    <property type="component" value="Unassembled WGS sequence"/>
</dbReference>
<protein>
    <submittedName>
        <fullName evidence="2">Uncharacterized protein</fullName>
    </submittedName>
</protein>